<proteinExistence type="predicted"/>
<evidence type="ECO:0000313" key="1">
    <source>
        <dbReference type="EMBL" id="ANV97550.1"/>
    </source>
</evidence>
<dbReference type="AlphaFoldDB" id="A0A1B1U461"/>
<dbReference type="Proteomes" id="UP000092884">
    <property type="component" value="Chromosome"/>
</dbReference>
<protein>
    <submittedName>
        <fullName evidence="1">Uncharacterized protein</fullName>
    </submittedName>
</protein>
<dbReference type="EMBL" id="CP016503">
    <property type="protein sequence ID" value="ANV97550.1"/>
    <property type="molecule type" value="Genomic_DNA"/>
</dbReference>
<keyword evidence="2" id="KW-1185">Reference proteome</keyword>
<accession>A0A1B1U461</accession>
<dbReference type="KEGG" id="het:BBW65_01435"/>
<gene>
    <name evidence="1" type="ORF">BBW65_01435</name>
</gene>
<reference evidence="2" key="1">
    <citation type="submission" date="2016-07" db="EMBL/GenBank/DDBJ databases">
        <authorList>
            <person name="Florea S."/>
            <person name="Webb J.S."/>
            <person name="Jaromczyk J."/>
            <person name="Schardl C.L."/>
        </authorList>
    </citation>
    <scope>NUCLEOTIDE SEQUENCE [LARGE SCALE GENOMIC DNA]</scope>
    <source>
        <strain evidence="2">MIT 01-6242</strain>
    </source>
</reference>
<name>A0A1B1U461_9HELI</name>
<sequence>MIVCKEILKIKNKTFQKDSKNLRIQRIKNQKCFHKDSKDSKNLVSNQKINKQESNKNIALYRWVVTQKAGRGLGDFKGDKGGASQ</sequence>
<organism evidence="1 2">
    <name type="scientific">Helicobacter enhydrae</name>
    <dbReference type="NCBI Taxonomy" id="222136"/>
    <lineage>
        <taxon>Bacteria</taxon>
        <taxon>Pseudomonadati</taxon>
        <taxon>Campylobacterota</taxon>
        <taxon>Epsilonproteobacteria</taxon>
        <taxon>Campylobacterales</taxon>
        <taxon>Helicobacteraceae</taxon>
        <taxon>Helicobacter</taxon>
    </lineage>
</organism>
<dbReference type="RefSeq" id="WP_066338727.1">
    <property type="nucleotide sequence ID" value="NZ_CP016503.1"/>
</dbReference>
<evidence type="ECO:0000313" key="2">
    <source>
        <dbReference type="Proteomes" id="UP000092884"/>
    </source>
</evidence>